<accession>A0A4U0VY75</accession>
<sequence length="344" mass="38535">MLDPIRTAARKRHREPKPLSKHEDLTPFQRELEQNPYAQALAKPPRTCAVTTTRLPHFFYLDFYAIPHPETSKPWLMPATPSTRPPGSTQSPLGRTLARRSMLKYLGAHLGTRKDNTRRATIARAQERLRGRPQPVWREDMDAFVLSLLQKDVMQKLHWPLHRNTHFVSALPDAPPSPAVEAGEEQEEPQHPDGDVACTIYFLSFTTPALDSVSERLAAIEERTIGLADALFNGRRKARIRIFGSEGIKNEPPLLPPPSVLPSVLYPPLYFPTILHNGTRMPAYSLTDLLGAEQTAELLAGTTWEGAKGVVLRKSRLTTVTQMALLKLQGFVAEGRERVRTGAE</sequence>
<protein>
    <submittedName>
        <fullName evidence="2">Uncharacterized protein</fullName>
    </submittedName>
</protein>
<comment type="caution">
    <text evidence="2">The sequence shown here is derived from an EMBL/GenBank/DDBJ whole genome shotgun (WGS) entry which is preliminary data.</text>
</comment>
<dbReference type="AlphaFoldDB" id="A0A4U0VY75"/>
<feature type="compositionally biased region" description="Basic and acidic residues" evidence="1">
    <location>
        <begin position="16"/>
        <end position="27"/>
    </location>
</feature>
<reference evidence="2 3" key="1">
    <citation type="submission" date="2017-03" db="EMBL/GenBank/DDBJ databases">
        <title>Genomes of endolithic fungi from Antarctica.</title>
        <authorList>
            <person name="Coleine C."/>
            <person name="Masonjones S."/>
            <person name="Stajich J.E."/>
        </authorList>
    </citation>
    <scope>NUCLEOTIDE SEQUENCE [LARGE SCALE GENOMIC DNA]</scope>
    <source>
        <strain evidence="2 3">CCFEE 5187</strain>
    </source>
</reference>
<feature type="region of interest" description="Disordered" evidence="1">
    <location>
        <begin position="1"/>
        <end position="27"/>
    </location>
</feature>
<evidence type="ECO:0000313" key="3">
    <source>
        <dbReference type="Proteomes" id="UP000308768"/>
    </source>
</evidence>
<evidence type="ECO:0000256" key="1">
    <source>
        <dbReference type="SAM" id="MobiDB-lite"/>
    </source>
</evidence>
<proteinExistence type="predicted"/>
<dbReference type="STRING" id="331657.A0A4U0VY75"/>
<name>A0A4U0VY75_9PEZI</name>
<feature type="region of interest" description="Disordered" evidence="1">
    <location>
        <begin position="172"/>
        <end position="191"/>
    </location>
</feature>
<organism evidence="2 3">
    <name type="scientific">Cryomyces minteri</name>
    <dbReference type="NCBI Taxonomy" id="331657"/>
    <lineage>
        <taxon>Eukaryota</taxon>
        <taxon>Fungi</taxon>
        <taxon>Dikarya</taxon>
        <taxon>Ascomycota</taxon>
        <taxon>Pezizomycotina</taxon>
        <taxon>Dothideomycetes</taxon>
        <taxon>Dothideomycetes incertae sedis</taxon>
        <taxon>Cryomyces</taxon>
    </lineage>
</organism>
<dbReference type="EMBL" id="NAJN01002290">
    <property type="protein sequence ID" value="TKA54717.1"/>
    <property type="molecule type" value="Genomic_DNA"/>
</dbReference>
<dbReference type="OrthoDB" id="3363286at2759"/>
<gene>
    <name evidence="2" type="ORF">B0A49_09852</name>
</gene>
<evidence type="ECO:0000313" key="2">
    <source>
        <dbReference type="EMBL" id="TKA54717.1"/>
    </source>
</evidence>
<keyword evidence="3" id="KW-1185">Reference proteome</keyword>
<dbReference type="Proteomes" id="UP000308768">
    <property type="component" value="Unassembled WGS sequence"/>
</dbReference>